<dbReference type="Gene3D" id="3.30.420.10">
    <property type="entry name" value="Ribonuclease H-like superfamily/Ribonuclease H"/>
    <property type="match status" value="1"/>
</dbReference>
<dbReference type="Pfam" id="PF01249">
    <property type="entry name" value="Ribosomal_S21e"/>
    <property type="match status" value="1"/>
</dbReference>
<dbReference type="GO" id="GO:0003676">
    <property type="term" value="F:nucleic acid binding"/>
    <property type="evidence" value="ECO:0007669"/>
    <property type="project" value="InterPro"/>
</dbReference>
<keyword evidence="11" id="KW-1185">Reference proteome</keyword>
<dbReference type="GO" id="GO:1990904">
    <property type="term" value="C:ribonucleoprotein complex"/>
    <property type="evidence" value="ECO:0007669"/>
    <property type="project" value="UniProtKB-KW"/>
</dbReference>
<evidence type="ECO:0000313" key="10">
    <source>
        <dbReference type="EMBL" id="GFG34921.1"/>
    </source>
</evidence>
<keyword evidence="6" id="KW-0689">Ribosomal protein</keyword>
<keyword evidence="4" id="KW-0963">Cytoplasm</keyword>
<name>A0A6L2PQM8_COPFO</name>
<evidence type="ECO:0000256" key="9">
    <source>
        <dbReference type="ARBA" id="ARBA00035451"/>
    </source>
</evidence>
<accession>A0A6L2PQM8</accession>
<comment type="similarity">
    <text evidence="3">Belongs to the eukaryotic ribosomal protein eS21 family.</text>
</comment>
<evidence type="ECO:0000256" key="4">
    <source>
        <dbReference type="ARBA" id="ARBA00022490"/>
    </source>
</evidence>
<dbReference type="FunFam" id="3.30.1230.20:FF:000001">
    <property type="entry name" value="40S ribosomal protein S21"/>
    <property type="match status" value="1"/>
</dbReference>
<evidence type="ECO:0000256" key="2">
    <source>
        <dbReference type="ARBA" id="ARBA00004514"/>
    </source>
</evidence>
<keyword evidence="7" id="KW-0687">Ribonucleoprotein</keyword>
<comment type="caution">
    <text evidence="10">The sequence shown here is derived from an EMBL/GenBank/DDBJ whole genome shotgun (WGS) entry which is preliminary data.</text>
</comment>
<dbReference type="GO" id="GO:0003735">
    <property type="term" value="F:structural constituent of ribosome"/>
    <property type="evidence" value="ECO:0007669"/>
    <property type="project" value="InterPro"/>
</dbReference>
<dbReference type="GO" id="GO:0022626">
    <property type="term" value="C:cytosolic ribosome"/>
    <property type="evidence" value="ECO:0007669"/>
    <property type="project" value="UniProtKB-ARBA"/>
</dbReference>
<keyword evidence="5" id="KW-0256">Endoplasmic reticulum</keyword>
<dbReference type="InterPro" id="IPR036397">
    <property type="entry name" value="RNaseH_sf"/>
</dbReference>
<dbReference type="GO" id="GO:0005791">
    <property type="term" value="C:rough endoplasmic reticulum"/>
    <property type="evidence" value="ECO:0007669"/>
    <property type="project" value="UniProtKB-SubCell"/>
</dbReference>
<evidence type="ECO:0000256" key="5">
    <source>
        <dbReference type="ARBA" id="ARBA00022824"/>
    </source>
</evidence>
<dbReference type="InterPro" id="IPR001931">
    <property type="entry name" value="Ribosomal_eS21"/>
</dbReference>
<dbReference type="Proteomes" id="UP000502823">
    <property type="component" value="Unassembled WGS sequence"/>
</dbReference>
<sequence>MKWAHQQFKWEVFEHLPYGPNLAPSDHDLFLQHKKFLASQSLRSDHETKDIVQDWLKGVATTVLNEGVQKLVPQYDTCLNLHGNCMYNSASNRIIHAKDHASIQINIADVDPQTGRMTETSKMYAICGAIRRMGESDDCINRLTKKDGVLARCSPVCQTSDIRTNLLECSVASESVESDSNRKCIGTVYIMKRFERCEKMVNIAYTFGMRQLTALQHFLYQPG</sequence>
<dbReference type="PANTHER" id="PTHR10442">
    <property type="entry name" value="40S RIBOSOMAL PROTEIN S21"/>
    <property type="match status" value="1"/>
</dbReference>
<comment type="subcellular location">
    <subcellularLocation>
        <location evidence="2">Cytoplasm</location>
        <location evidence="2">Cytosol</location>
    </subcellularLocation>
    <subcellularLocation>
        <location evidence="1">Rough endoplasmic reticulum</location>
    </subcellularLocation>
</comment>
<evidence type="ECO:0000256" key="1">
    <source>
        <dbReference type="ARBA" id="ARBA00004427"/>
    </source>
</evidence>
<reference evidence="11" key="1">
    <citation type="submission" date="2020-01" db="EMBL/GenBank/DDBJ databases">
        <title>Draft genome sequence of the Termite Coptotermes fromosanus.</title>
        <authorList>
            <person name="Itakura S."/>
            <person name="Yosikawa Y."/>
            <person name="Umezawa K."/>
        </authorList>
    </citation>
    <scope>NUCLEOTIDE SEQUENCE [LARGE SCALE GENOMIC DNA]</scope>
</reference>
<evidence type="ECO:0000256" key="3">
    <source>
        <dbReference type="ARBA" id="ARBA00010228"/>
    </source>
</evidence>
<evidence type="ECO:0000256" key="8">
    <source>
        <dbReference type="ARBA" id="ARBA00035150"/>
    </source>
</evidence>
<dbReference type="GO" id="GO:0006412">
    <property type="term" value="P:translation"/>
    <property type="evidence" value="ECO:0007669"/>
    <property type="project" value="InterPro"/>
</dbReference>
<evidence type="ECO:0000256" key="7">
    <source>
        <dbReference type="ARBA" id="ARBA00023274"/>
    </source>
</evidence>
<dbReference type="AlphaFoldDB" id="A0A6L2PQM8"/>
<gene>
    <name evidence="10" type="ORF">Cfor_04125</name>
</gene>
<dbReference type="Gene3D" id="3.30.1230.20">
    <property type="match status" value="1"/>
</dbReference>
<proteinExistence type="inferred from homology"/>
<dbReference type="InParanoid" id="A0A6L2PQM8"/>
<evidence type="ECO:0000313" key="11">
    <source>
        <dbReference type="Proteomes" id="UP000502823"/>
    </source>
</evidence>
<dbReference type="EMBL" id="BLKM01000508">
    <property type="protein sequence ID" value="GFG34921.1"/>
    <property type="molecule type" value="Genomic_DNA"/>
</dbReference>
<dbReference type="OrthoDB" id="278325at2759"/>
<dbReference type="InterPro" id="IPR038579">
    <property type="entry name" value="Ribosomal_eS21_sf"/>
</dbReference>
<organism evidence="10 11">
    <name type="scientific">Coptotermes formosanus</name>
    <name type="common">Formosan subterranean termite</name>
    <dbReference type="NCBI Taxonomy" id="36987"/>
    <lineage>
        <taxon>Eukaryota</taxon>
        <taxon>Metazoa</taxon>
        <taxon>Ecdysozoa</taxon>
        <taxon>Arthropoda</taxon>
        <taxon>Hexapoda</taxon>
        <taxon>Insecta</taxon>
        <taxon>Pterygota</taxon>
        <taxon>Neoptera</taxon>
        <taxon>Polyneoptera</taxon>
        <taxon>Dictyoptera</taxon>
        <taxon>Blattodea</taxon>
        <taxon>Blattoidea</taxon>
        <taxon>Termitoidae</taxon>
        <taxon>Rhinotermitidae</taxon>
        <taxon>Coptotermes</taxon>
    </lineage>
</organism>
<evidence type="ECO:0000256" key="6">
    <source>
        <dbReference type="ARBA" id="ARBA00022980"/>
    </source>
</evidence>
<protein>
    <recommendedName>
        <fullName evidence="8">Small ribosomal subunit protein eS21</fullName>
    </recommendedName>
    <alternativeName>
        <fullName evidence="9">40S ribosomal protein S21</fullName>
    </alternativeName>
</protein>